<proteinExistence type="predicted"/>
<comment type="caution">
    <text evidence="2">The sequence shown here is derived from an EMBL/GenBank/DDBJ whole genome shotgun (WGS) entry which is preliminary data.</text>
</comment>
<evidence type="ECO:0000313" key="2">
    <source>
        <dbReference type="EMBL" id="GFC82956.1"/>
    </source>
</evidence>
<reference evidence="2" key="1">
    <citation type="journal article" date="2019" name="Sci. Rep.">
        <title>Draft genome of Tanacetum cinerariifolium, the natural source of mosquito coil.</title>
        <authorList>
            <person name="Yamashiro T."/>
            <person name="Shiraishi A."/>
            <person name="Satake H."/>
            <person name="Nakayama K."/>
        </authorList>
    </citation>
    <scope>NUCLEOTIDE SEQUENCE</scope>
</reference>
<sequence length="85" mass="9627">TEPAQEGAVEVTYETLRDLVQRFHDHIQVILVHRVQVTEGVQRDQGHRIVGIESAVAALTEGVAELERDNRRLRDTASVENQRVD</sequence>
<protein>
    <submittedName>
        <fullName evidence="2">Uncharacterized protein</fullName>
    </submittedName>
</protein>
<accession>A0A699RB96</accession>
<gene>
    <name evidence="2" type="ORF">Tci_854926</name>
</gene>
<dbReference type="EMBL" id="BKCJ011087061">
    <property type="protein sequence ID" value="GFC82956.1"/>
    <property type="molecule type" value="Genomic_DNA"/>
</dbReference>
<feature type="coiled-coil region" evidence="1">
    <location>
        <begin position="56"/>
        <end position="83"/>
    </location>
</feature>
<evidence type="ECO:0000256" key="1">
    <source>
        <dbReference type="SAM" id="Coils"/>
    </source>
</evidence>
<feature type="non-terminal residue" evidence="2">
    <location>
        <position position="1"/>
    </location>
</feature>
<organism evidence="2">
    <name type="scientific">Tanacetum cinerariifolium</name>
    <name type="common">Dalmatian daisy</name>
    <name type="synonym">Chrysanthemum cinerariifolium</name>
    <dbReference type="NCBI Taxonomy" id="118510"/>
    <lineage>
        <taxon>Eukaryota</taxon>
        <taxon>Viridiplantae</taxon>
        <taxon>Streptophyta</taxon>
        <taxon>Embryophyta</taxon>
        <taxon>Tracheophyta</taxon>
        <taxon>Spermatophyta</taxon>
        <taxon>Magnoliopsida</taxon>
        <taxon>eudicotyledons</taxon>
        <taxon>Gunneridae</taxon>
        <taxon>Pentapetalae</taxon>
        <taxon>asterids</taxon>
        <taxon>campanulids</taxon>
        <taxon>Asterales</taxon>
        <taxon>Asteraceae</taxon>
        <taxon>Asteroideae</taxon>
        <taxon>Anthemideae</taxon>
        <taxon>Anthemidinae</taxon>
        <taxon>Tanacetum</taxon>
    </lineage>
</organism>
<name>A0A699RB96_TANCI</name>
<dbReference type="AlphaFoldDB" id="A0A699RB96"/>
<keyword evidence="1" id="KW-0175">Coiled coil</keyword>